<evidence type="ECO:0000313" key="2">
    <source>
        <dbReference type="Proteomes" id="UP000435112"/>
    </source>
</evidence>
<sequence length="476" mass="52642">MFRYTQTDALEAVAHIPATEMNVLRDVTEVTGTLSQVALSSLILEAIGKAHRIDSHVVVEAPEYLCLDYDSREGTEYLPRLFVVGSLENIEVHSSLCTAVAEAPSTGQLDIVFKGNFEQMTGPIRWAWLIYAVFCGSSSVSRNSVQIWGSLSSEDLVMIEEVLRTNYPQPVLQQSQDHPSKYGFVDIQEGAQLSGKNGIRLEITRALRCRALYNPTTMGDSVEVVVPGYGICTAKIEDGGNNFVSDAVCPSLPSSQLKSICSLMLHLSTLESVATLMQLLRLIGGSLRSLYLGSQRDQAADLSSQSHMQQAYLSLESQRQHIDLCMLATICPDQEKLDLKFYGIRVSVPNEALRQWAIKEMTLYGVGDFSALMTCLTDTTLRMRKTLAVLGVFSYIRPLCPDDIERLIALEGEFLPVTKEKFPKLSKAAMLSAVRSGWNNNSSTGAMRALSRLDASVLSLIFTFASIPERRYIRLK</sequence>
<dbReference type="EMBL" id="QXFU01000225">
    <property type="protein sequence ID" value="KAE9039748.1"/>
    <property type="molecule type" value="Genomic_DNA"/>
</dbReference>
<organism evidence="1 2">
    <name type="scientific">Phytophthora rubi</name>
    <dbReference type="NCBI Taxonomy" id="129364"/>
    <lineage>
        <taxon>Eukaryota</taxon>
        <taxon>Sar</taxon>
        <taxon>Stramenopiles</taxon>
        <taxon>Oomycota</taxon>
        <taxon>Peronosporomycetes</taxon>
        <taxon>Peronosporales</taxon>
        <taxon>Peronosporaceae</taxon>
        <taxon>Phytophthora</taxon>
    </lineage>
</organism>
<protein>
    <submittedName>
        <fullName evidence="1">Uncharacterized protein</fullName>
    </submittedName>
</protein>
<proteinExistence type="predicted"/>
<evidence type="ECO:0000313" key="1">
    <source>
        <dbReference type="EMBL" id="KAE9039748.1"/>
    </source>
</evidence>
<gene>
    <name evidence="1" type="ORF">PR002_g5321</name>
</gene>
<dbReference type="OrthoDB" id="121413at2759"/>
<dbReference type="Proteomes" id="UP000435112">
    <property type="component" value="Unassembled WGS sequence"/>
</dbReference>
<accession>A0A6A3NCJ0</accession>
<reference evidence="1 2" key="1">
    <citation type="submission" date="2018-09" db="EMBL/GenBank/DDBJ databases">
        <title>Genomic investigation of the strawberry pathogen Phytophthora fragariae indicates pathogenicity is determined by transcriptional variation in three key races.</title>
        <authorList>
            <person name="Adams T.M."/>
            <person name="Armitage A.D."/>
            <person name="Sobczyk M.K."/>
            <person name="Bates H.J."/>
            <person name="Dunwell J.M."/>
            <person name="Nellist C.F."/>
            <person name="Harrison R.J."/>
        </authorList>
    </citation>
    <scope>NUCLEOTIDE SEQUENCE [LARGE SCALE GENOMIC DNA]</scope>
    <source>
        <strain evidence="1 2">SCRP324</strain>
    </source>
</reference>
<comment type="caution">
    <text evidence="1">The sequence shown here is derived from an EMBL/GenBank/DDBJ whole genome shotgun (WGS) entry which is preliminary data.</text>
</comment>
<name>A0A6A3NCJ0_9STRA</name>
<dbReference type="AlphaFoldDB" id="A0A6A3NCJ0"/>